<comment type="caution">
    <text evidence="9">The sequence shown here is derived from an EMBL/GenBank/DDBJ whole genome shotgun (WGS) entry which is preliminary data.</text>
</comment>
<dbReference type="PRINTS" id="PR00094">
    <property type="entry name" value="ADENYLTKNASE"/>
</dbReference>
<feature type="region of interest" description="NMP" evidence="5">
    <location>
        <begin position="30"/>
        <end position="59"/>
    </location>
</feature>
<keyword evidence="4 5" id="KW-0418">Kinase</keyword>
<gene>
    <name evidence="5" type="primary">adk</name>
    <name evidence="9" type="ORF">GTW51_15055</name>
</gene>
<feature type="domain" description="Adenylate kinase active site lid" evidence="8">
    <location>
        <begin position="127"/>
        <end position="163"/>
    </location>
</feature>
<evidence type="ECO:0000256" key="7">
    <source>
        <dbReference type="RuleBase" id="RU003331"/>
    </source>
</evidence>
<keyword evidence="5" id="KW-0479">Metal-binding</keyword>
<dbReference type="FunFam" id="3.40.50.300:FF:000106">
    <property type="entry name" value="Adenylate kinase mitochondrial"/>
    <property type="match status" value="1"/>
</dbReference>
<feature type="binding site" evidence="5">
    <location>
        <begin position="85"/>
        <end position="88"/>
    </location>
    <ligand>
        <name>AMP</name>
        <dbReference type="ChEBI" id="CHEBI:456215"/>
    </ligand>
</feature>
<dbReference type="InterPro" id="IPR006259">
    <property type="entry name" value="Adenyl_kin_sub"/>
</dbReference>
<dbReference type="RefSeq" id="WP_163044853.1">
    <property type="nucleotide sequence ID" value="NZ_JAAAMJ010000012.1"/>
</dbReference>
<feature type="binding site" evidence="5">
    <location>
        <position position="172"/>
    </location>
    <ligand>
        <name>AMP</name>
        <dbReference type="ChEBI" id="CHEBI:456215"/>
    </ligand>
</feature>
<dbReference type="InterPro" id="IPR007862">
    <property type="entry name" value="Adenylate_kinase_lid-dom"/>
</dbReference>
<protein>
    <recommendedName>
        <fullName evidence="5 7">Adenylate kinase</fullName>
        <shortName evidence="5">AK</shortName>
        <ecNumber evidence="5 7">2.7.4.3</ecNumber>
    </recommendedName>
    <alternativeName>
        <fullName evidence="5">ATP-AMP transphosphorylase</fullName>
    </alternativeName>
    <alternativeName>
        <fullName evidence="5">ATP:AMP phosphotransferase</fullName>
    </alternativeName>
    <alternativeName>
        <fullName evidence="5">Adenylate monophosphate kinase</fullName>
    </alternativeName>
</protein>
<accession>A0A6L9MJV9</accession>
<keyword evidence="5 7" id="KW-0067">ATP-binding</keyword>
<dbReference type="Pfam" id="PF00406">
    <property type="entry name" value="ADK"/>
    <property type="match status" value="1"/>
</dbReference>
<comment type="similarity">
    <text evidence="5 6">Belongs to the adenylate kinase family.</text>
</comment>
<feature type="binding site" evidence="5">
    <location>
        <position position="92"/>
    </location>
    <ligand>
        <name>AMP</name>
        <dbReference type="ChEBI" id="CHEBI:456215"/>
    </ligand>
</feature>
<dbReference type="EC" id="2.7.4.3" evidence="5 7"/>
<dbReference type="NCBIfam" id="NF001381">
    <property type="entry name" value="PRK00279.1-3"/>
    <property type="match status" value="1"/>
</dbReference>
<name>A0A6L9MJV9_9HYPH</name>
<feature type="binding site" evidence="5">
    <location>
        <position position="31"/>
    </location>
    <ligand>
        <name>AMP</name>
        <dbReference type="ChEBI" id="CHEBI:456215"/>
    </ligand>
</feature>
<dbReference type="InterPro" id="IPR033690">
    <property type="entry name" value="Adenylat_kinase_CS"/>
</dbReference>
<feature type="binding site" evidence="5">
    <location>
        <position position="133"/>
    </location>
    <ligand>
        <name>Zn(2+)</name>
        <dbReference type="ChEBI" id="CHEBI:29105"/>
        <note>structural</note>
    </ligand>
</feature>
<reference evidence="9 10" key="1">
    <citation type="submission" date="2020-01" db="EMBL/GenBank/DDBJ databases">
        <title>Genomes of bacteria type strains.</title>
        <authorList>
            <person name="Chen J."/>
            <person name="Zhu S."/>
            <person name="Chen J."/>
        </authorList>
    </citation>
    <scope>NUCLEOTIDE SEQUENCE [LARGE SCALE GENOMIC DNA]</scope>
    <source>
        <strain evidence="9 10">KCTC 52919</strain>
    </source>
</reference>
<comment type="pathway">
    <text evidence="5">Purine metabolism; AMP biosynthesis via salvage pathway; AMP from ADP: step 1/1.</text>
</comment>
<comment type="subunit">
    <text evidence="5 7">Monomer.</text>
</comment>
<evidence type="ECO:0000256" key="5">
    <source>
        <dbReference type="HAMAP-Rule" id="MF_00235"/>
    </source>
</evidence>
<dbReference type="Proteomes" id="UP000476332">
    <property type="component" value="Unassembled WGS sequence"/>
</dbReference>
<organism evidence="9 10">
    <name type="scientific">Aurantimonas aggregata</name>
    <dbReference type="NCBI Taxonomy" id="2047720"/>
    <lineage>
        <taxon>Bacteria</taxon>
        <taxon>Pseudomonadati</taxon>
        <taxon>Pseudomonadota</taxon>
        <taxon>Alphaproteobacteria</taxon>
        <taxon>Hyphomicrobiales</taxon>
        <taxon>Aurantimonadaceae</taxon>
        <taxon>Aurantimonas</taxon>
    </lineage>
</organism>
<dbReference type="Gene3D" id="3.40.50.300">
    <property type="entry name" value="P-loop containing nucleotide triphosphate hydrolases"/>
    <property type="match status" value="1"/>
</dbReference>
<feature type="binding site" evidence="5">
    <location>
        <begin position="136"/>
        <end position="137"/>
    </location>
    <ligand>
        <name>ATP</name>
        <dbReference type="ChEBI" id="CHEBI:30616"/>
    </ligand>
</feature>
<comment type="function">
    <text evidence="5">Catalyzes the reversible transfer of the terminal phosphate group between ATP and AMP. Plays an important role in cellular energy homeostasis and in adenine nucleotide metabolism.</text>
</comment>
<dbReference type="GO" id="GO:0008270">
    <property type="term" value="F:zinc ion binding"/>
    <property type="evidence" value="ECO:0007669"/>
    <property type="project" value="UniProtKB-UniRule"/>
</dbReference>
<dbReference type="GO" id="GO:0004017">
    <property type="term" value="F:AMP kinase activity"/>
    <property type="evidence" value="ECO:0007669"/>
    <property type="project" value="UniProtKB-UniRule"/>
</dbReference>
<evidence type="ECO:0000256" key="4">
    <source>
        <dbReference type="ARBA" id="ARBA00022777"/>
    </source>
</evidence>
<dbReference type="PANTHER" id="PTHR23359">
    <property type="entry name" value="NUCLEOTIDE KINASE"/>
    <property type="match status" value="1"/>
</dbReference>
<dbReference type="GO" id="GO:0005737">
    <property type="term" value="C:cytoplasm"/>
    <property type="evidence" value="ECO:0007669"/>
    <property type="project" value="UniProtKB-SubCell"/>
</dbReference>
<dbReference type="NCBIfam" id="NF011105">
    <property type="entry name" value="PRK14532.1"/>
    <property type="match status" value="1"/>
</dbReference>
<dbReference type="NCBIfam" id="TIGR01351">
    <property type="entry name" value="adk"/>
    <property type="match status" value="1"/>
</dbReference>
<feature type="binding site" evidence="5">
    <location>
        <position position="127"/>
    </location>
    <ligand>
        <name>ATP</name>
        <dbReference type="ChEBI" id="CHEBI:30616"/>
    </ligand>
</feature>
<keyword evidence="5" id="KW-0862">Zinc</keyword>
<keyword evidence="1 5" id="KW-0808">Transferase</keyword>
<feature type="binding site" evidence="5">
    <location>
        <position position="36"/>
    </location>
    <ligand>
        <name>AMP</name>
        <dbReference type="ChEBI" id="CHEBI:456215"/>
    </ligand>
</feature>
<feature type="binding site" evidence="5">
    <location>
        <position position="200"/>
    </location>
    <ligand>
        <name>ATP</name>
        <dbReference type="ChEBI" id="CHEBI:30616"/>
    </ligand>
</feature>
<dbReference type="EMBL" id="JAAAMJ010000012">
    <property type="protein sequence ID" value="NDV88021.1"/>
    <property type="molecule type" value="Genomic_DNA"/>
</dbReference>
<evidence type="ECO:0000313" key="10">
    <source>
        <dbReference type="Proteomes" id="UP000476332"/>
    </source>
</evidence>
<evidence type="ECO:0000256" key="6">
    <source>
        <dbReference type="RuleBase" id="RU003330"/>
    </source>
</evidence>
<comment type="subcellular location">
    <subcellularLocation>
        <location evidence="5 7">Cytoplasm</location>
    </subcellularLocation>
</comment>
<keyword evidence="10" id="KW-1185">Reference proteome</keyword>
<sequence>MILILLGPPGAGKGTQAHRLIERLGVPQLSTGDMLRAAVAAQSEVGLQAKAVMDAGNLVSDDIVNAIVSERIDQPDCADGFILDGYPRTLVQADAVEAMLDAKGLALDHVIEMRVDDDVLVKRVSGRFTCAKCGAVYHDEDRKPTVDGVCDVCQSTEFKRRPDDNAETMRTRLRSYYKDTSPLVGYYHCKGTLRWVDGMQDVDAVTQSIERIVNG</sequence>
<evidence type="ECO:0000256" key="1">
    <source>
        <dbReference type="ARBA" id="ARBA00022679"/>
    </source>
</evidence>
<feature type="binding site" evidence="5">
    <location>
        <position position="153"/>
    </location>
    <ligand>
        <name>Zn(2+)</name>
        <dbReference type="ChEBI" id="CHEBI:29105"/>
        <note>structural</note>
    </ligand>
</feature>
<dbReference type="InterPro" id="IPR027417">
    <property type="entry name" value="P-loop_NTPase"/>
</dbReference>
<feature type="binding site" evidence="5">
    <location>
        <position position="130"/>
    </location>
    <ligand>
        <name>Zn(2+)</name>
        <dbReference type="ChEBI" id="CHEBI:29105"/>
        <note>structural</note>
    </ligand>
</feature>
<dbReference type="NCBIfam" id="NF011100">
    <property type="entry name" value="PRK14527.1"/>
    <property type="match status" value="1"/>
</dbReference>
<dbReference type="GO" id="GO:0005524">
    <property type="term" value="F:ATP binding"/>
    <property type="evidence" value="ECO:0007669"/>
    <property type="project" value="UniProtKB-UniRule"/>
</dbReference>
<feature type="binding site" evidence="5">
    <location>
        <position position="150"/>
    </location>
    <ligand>
        <name>Zn(2+)</name>
        <dbReference type="ChEBI" id="CHEBI:29105"/>
        <note>structural</note>
    </ligand>
</feature>
<comment type="catalytic activity">
    <reaction evidence="5 7">
        <text>AMP + ATP = 2 ADP</text>
        <dbReference type="Rhea" id="RHEA:12973"/>
        <dbReference type="ChEBI" id="CHEBI:30616"/>
        <dbReference type="ChEBI" id="CHEBI:456215"/>
        <dbReference type="ChEBI" id="CHEBI:456216"/>
        <dbReference type="EC" id="2.7.4.3"/>
    </reaction>
</comment>
<keyword evidence="5" id="KW-0963">Cytoplasm</keyword>
<proteinExistence type="inferred from homology"/>
<evidence type="ECO:0000259" key="8">
    <source>
        <dbReference type="Pfam" id="PF05191"/>
    </source>
</evidence>
<keyword evidence="2 5" id="KW-0545">Nucleotide biosynthesis</keyword>
<comment type="domain">
    <text evidence="5">Consists of three domains, a large central CORE domain and two small peripheral domains, NMPbind and LID, which undergo movements during catalysis. The LID domain closes over the site of phosphoryl transfer upon ATP binding. Assembling and dissambling the active center during each catalytic cycle provides an effective means to prevent ATP hydrolysis. Some bacteria have evolved a zinc-coordinating structure that stabilizes the LID domain.</text>
</comment>
<dbReference type="PROSITE" id="PS00113">
    <property type="entry name" value="ADENYLATE_KINASE"/>
    <property type="match status" value="1"/>
</dbReference>
<evidence type="ECO:0000313" key="9">
    <source>
        <dbReference type="EMBL" id="NDV88021.1"/>
    </source>
</evidence>
<feature type="binding site" evidence="5">
    <location>
        <position position="161"/>
    </location>
    <ligand>
        <name>AMP</name>
        <dbReference type="ChEBI" id="CHEBI:456215"/>
    </ligand>
</feature>
<feature type="binding site" evidence="5">
    <location>
        <begin position="10"/>
        <end position="15"/>
    </location>
    <ligand>
        <name>ATP</name>
        <dbReference type="ChEBI" id="CHEBI:30616"/>
    </ligand>
</feature>
<evidence type="ECO:0000256" key="3">
    <source>
        <dbReference type="ARBA" id="ARBA00022741"/>
    </source>
</evidence>
<keyword evidence="3 5" id="KW-0547">Nucleotide-binding</keyword>
<dbReference type="SUPFAM" id="SSF52540">
    <property type="entry name" value="P-loop containing nucleoside triphosphate hydrolases"/>
    <property type="match status" value="1"/>
</dbReference>
<dbReference type="AlphaFoldDB" id="A0A6L9MJV9"/>
<dbReference type="GO" id="GO:0044209">
    <property type="term" value="P:AMP salvage"/>
    <property type="evidence" value="ECO:0007669"/>
    <property type="project" value="UniProtKB-UniRule"/>
</dbReference>
<dbReference type="InterPro" id="IPR000850">
    <property type="entry name" value="Adenylat/UMP-CMP_kin"/>
</dbReference>
<dbReference type="UniPathway" id="UPA00588">
    <property type="reaction ID" value="UER00649"/>
</dbReference>
<dbReference type="NCBIfam" id="NF001380">
    <property type="entry name" value="PRK00279.1-2"/>
    <property type="match status" value="1"/>
</dbReference>
<comment type="caution">
    <text evidence="5">Lacks conserved residue(s) required for the propagation of feature annotation.</text>
</comment>
<evidence type="ECO:0000256" key="2">
    <source>
        <dbReference type="ARBA" id="ARBA00022727"/>
    </source>
</evidence>
<dbReference type="HAMAP" id="MF_00235">
    <property type="entry name" value="Adenylate_kinase_Adk"/>
    <property type="match status" value="1"/>
</dbReference>
<dbReference type="CDD" id="cd01428">
    <property type="entry name" value="ADK"/>
    <property type="match status" value="1"/>
</dbReference>
<dbReference type="Pfam" id="PF05191">
    <property type="entry name" value="ADK_lid"/>
    <property type="match status" value="1"/>
</dbReference>
<feature type="binding site" evidence="5">
    <location>
        <begin position="57"/>
        <end position="59"/>
    </location>
    <ligand>
        <name>AMP</name>
        <dbReference type="ChEBI" id="CHEBI:456215"/>
    </ligand>
</feature>